<accession>A0ACC1QM77</accession>
<proteinExistence type="predicted"/>
<evidence type="ECO:0000313" key="1">
    <source>
        <dbReference type="EMBL" id="KAJ3482687.1"/>
    </source>
</evidence>
<gene>
    <name evidence="1" type="ORF">NLG97_g7504</name>
</gene>
<dbReference type="EMBL" id="JANAKD010001156">
    <property type="protein sequence ID" value="KAJ3482687.1"/>
    <property type="molecule type" value="Genomic_DNA"/>
</dbReference>
<reference evidence="1" key="1">
    <citation type="submission" date="2022-07" db="EMBL/GenBank/DDBJ databases">
        <title>Genome Sequence of Lecanicillium saksenae.</title>
        <authorList>
            <person name="Buettner E."/>
        </authorList>
    </citation>
    <scope>NUCLEOTIDE SEQUENCE</scope>
    <source>
        <strain evidence="1">VT-O1</strain>
    </source>
</reference>
<comment type="caution">
    <text evidence="1">The sequence shown here is derived from an EMBL/GenBank/DDBJ whole genome shotgun (WGS) entry which is preliminary data.</text>
</comment>
<dbReference type="Proteomes" id="UP001148737">
    <property type="component" value="Unassembled WGS sequence"/>
</dbReference>
<name>A0ACC1QM77_9HYPO</name>
<keyword evidence="2" id="KW-1185">Reference proteome</keyword>
<organism evidence="1 2">
    <name type="scientific">Lecanicillium saksenae</name>
    <dbReference type="NCBI Taxonomy" id="468837"/>
    <lineage>
        <taxon>Eukaryota</taxon>
        <taxon>Fungi</taxon>
        <taxon>Dikarya</taxon>
        <taxon>Ascomycota</taxon>
        <taxon>Pezizomycotina</taxon>
        <taxon>Sordariomycetes</taxon>
        <taxon>Hypocreomycetidae</taxon>
        <taxon>Hypocreales</taxon>
        <taxon>Cordycipitaceae</taxon>
        <taxon>Lecanicillium</taxon>
    </lineage>
</organism>
<sequence>MGFRSGVFHVEARVQNSAKEYREVDGVFDMHGREAQAGDVSQPHVFLIEVNVRPPGLDCAYSTLYTCGVVCTFFAPWRMAQEILVQEDFCQKLLDRAPEVAPFVSRTEMFKHPGTMVSPVHGVEFLAYFLRLLDVAKLELEGNGVLQQ</sequence>
<evidence type="ECO:0000313" key="2">
    <source>
        <dbReference type="Proteomes" id="UP001148737"/>
    </source>
</evidence>
<protein>
    <submittedName>
        <fullName evidence="1">Uncharacterized protein</fullName>
    </submittedName>
</protein>